<evidence type="ECO:0000256" key="3">
    <source>
        <dbReference type="ARBA" id="ARBA00022729"/>
    </source>
</evidence>
<dbReference type="EMBL" id="JAWHQM010000020">
    <property type="protein sequence ID" value="KAK5631509.1"/>
    <property type="molecule type" value="Genomic_DNA"/>
</dbReference>
<keyword evidence="11" id="KW-1185">Reference proteome</keyword>
<dbReference type="PANTHER" id="PTHR12640">
    <property type="entry name" value="RIBOPHORIN II"/>
    <property type="match status" value="1"/>
</dbReference>
<feature type="transmembrane region" description="Helical" evidence="8">
    <location>
        <begin position="468"/>
        <end position="487"/>
    </location>
</feature>
<dbReference type="InterPro" id="IPR056790">
    <property type="entry name" value="Ribophorin_II_C"/>
</dbReference>
<dbReference type="GO" id="GO:0006487">
    <property type="term" value="P:protein N-linked glycosylation"/>
    <property type="evidence" value="ECO:0007669"/>
    <property type="project" value="TreeGrafter"/>
</dbReference>
<dbReference type="GO" id="GO:0008250">
    <property type="term" value="C:oligosaccharyltransferase complex"/>
    <property type="evidence" value="ECO:0007669"/>
    <property type="project" value="InterPro"/>
</dbReference>
<feature type="domain" description="Ribophorin II C-terminal" evidence="9">
    <location>
        <begin position="394"/>
        <end position="497"/>
    </location>
</feature>
<evidence type="ECO:0000256" key="2">
    <source>
        <dbReference type="ARBA" id="ARBA00022692"/>
    </source>
</evidence>
<feature type="transmembrane region" description="Helical" evidence="8">
    <location>
        <begin position="404"/>
        <end position="425"/>
    </location>
</feature>
<accession>A0AAN7UQ82</accession>
<keyword evidence="3" id="KW-0732">Signal</keyword>
<reference evidence="10 11" key="1">
    <citation type="submission" date="2023-10" db="EMBL/GenBank/DDBJ databases">
        <title>Draft genome sequence of Xylaria bambusicola isolate GMP-LS, the root and basal stem rot pathogen of sugarcane in Indonesia.</title>
        <authorList>
            <person name="Selvaraj P."/>
            <person name="Muralishankar V."/>
            <person name="Muruganantham S."/>
            <person name="Sp S."/>
            <person name="Haryani S."/>
            <person name="Lau K.J.X."/>
            <person name="Naqvi N.I."/>
        </authorList>
    </citation>
    <scope>NUCLEOTIDE SEQUENCE [LARGE SCALE GENOMIC DNA]</scope>
    <source>
        <strain evidence="10">GMP-LS</strain>
    </source>
</reference>
<name>A0AAN7UQ82_9PEZI</name>
<organism evidence="10 11">
    <name type="scientific">Xylaria bambusicola</name>
    <dbReference type="NCBI Taxonomy" id="326684"/>
    <lineage>
        <taxon>Eukaryota</taxon>
        <taxon>Fungi</taxon>
        <taxon>Dikarya</taxon>
        <taxon>Ascomycota</taxon>
        <taxon>Pezizomycotina</taxon>
        <taxon>Sordariomycetes</taxon>
        <taxon>Xylariomycetidae</taxon>
        <taxon>Xylariales</taxon>
        <taxon>Xylariaceae</taxon>
        <taxon>Xylaria</taxon>
    </lineage>
</organism>
<sequence length="502" mass="54008">MPNSGTSRVPRSMGNPTKGTGLGNSSIQSSVTGDIEIVWGVEVEDMIPRNFAKEGGRFVVERSILGFVVVIHTNSWNEVRLASIDGGQYPPSIRFGHEAVANGLILFSGSSDKGKEMDSQCLQSKLVSVDIIHTVRDAKPAARDLLWVPVFPQPRLEGQLERVGGTGVQLTRQSLDVLSKLLIYSLYFLSYAAVMRFLRSFLTPLLLAAGAAQAASSWGFDDATVQPVAPRKSTLSPLTNDSTLSHKLSSVRSHHEIPSGTFSETQPLSQPIAISNTDSIKVLLVAKDGGKGKRPHQAFVVLQDELSGLEAPFPMTVKDNGKAVVDIKYADLPVQLATSTAPLKASVVLASFGSSQGLNKPVFSVELKIDPNATPLIYEKPLRYGKREAINHIFRADPKNPPKIISAFFVLAVLATVPILFIGWLTLGANVSHLQNALSAAPIAHGVFFGSLVALEGVFYLYYVSWTLFQVLPVISVVGAATFLSGAKALGEVQSRRLAGER</sequence>
<evidence type="ECO:0000313" key="11">
    <source>
        <dbReference type="Proteomes" id="UP001305414"/>
    </source>
</evidence>
<keyword evidence="2 8" id="KW-0812">Transmembrane</keyword>
<gene>
    <name evidence="10" type="ORF">RRF57_007223</name>
</gene>
<evidence type="ECO:0000256" key="4">
    <source>
        <dbReference type="ARBA" id="ARBA00022824"/>
    </source>
</evidence>
<evidence type="ECO:0000259" key="9">
    <source>
        <dbReference type="Pfam" id="PF25147"/>
    </source>
</evidence>
<keyword evidence="5 8" id="KW-1133">Transmembrane helix</keyword>
<keyword evidence="6 8" id="KW-0472">Membrane</keyword>
<proteinExistence type="predicted"/>
<dbReference type="PANTHER" id="PTHR12640:SF0">
    <property type="entry name" value="DOLICHYL-DIPHOSPHOOLIGOSACCHARIDE--PROTEIN GLYCOSYLTRANSFERASE SUBUNIT 2"/>
    <property type="match status" value="1"/>
</dbReference>
<keyword evidence="4" id="KW-0256">Endoplasmic reticulum</keyword>
<feature type="transmembrane region" description="Helical" evidence="8">
    <location>
        <begin position="437"/>
        <end position="462"/>
    </location>
</feature>
<protein>
    <recommendedName>
        <fullName evidence="9">Ribophorin II C-terminal domain-containing protein</fullName>
    </recommendedName>
</protein>
<dbReference type="Pfam" id="PF25147">
    <property type="entry name" value="Ribophorin_II_C"/>
    <property type="match status" value="1"/>
</dbReference>
<dbReference type="InterPro" id="IPR008814">
    <property type="entry name" value="Swp1"/>
</dbReference>
<feature type="region of interest" description="Disordered" evidence="7">
    <location>
        <begin position="1"/>
        <end position="27"/>
    </location>
</feature>
<evidence type="ECO:0000256" key="1">
    <source>
        <dbReference type="ARBA" id="ARBA00004477"/>
    </source>
</evidence>
<evidence type="ECO:0000256" key="7">
    <source>
        <dbReference type="SAM" id="MobiDB-lite"/>
    </source>
</evidence>
<evidence type="ECO:0000256" key="8">
    <source>
        <dbReference type="SAM" id="Phobius"/>
    </source>
</evidence>
<evidence type="ECO:0000313" key="10">
    <source>
        <dbReference type="EMBL" id="KAK5631509.1"/>
    </source>
</evidence>
<comment type="subcellular location">
    <subcellularLocation>
        <location evidence="1">Endoplasmic reticulum membrane</location>
        <topology evidence="1">Multi-pass membrane protein</topology>
    </subcellularLocation>
</comment>
<dbReference type="AlphaFoldDB" id="A0AAN7UQ82"/>
<comment type="caution">
    <text evidence="10">The sequence shown here is derived from an EMBL/GenBank/DDBJ whole genome shotgun (WGS) entry which is preliminary data.</text>
</comment>
<dbReference type="Proteomes" id="UP001305414">
    <property type="component" value="Unassembled WGS sequence"/>
</dbReference>
<evidence type="ECO:0000256" key="5">
    <source>
        <dbReference type="ARBA" id="ARBA00022989"/>
    </source>
</evidence>
<evidence type="ECO:0000256" key="6">
    <source>
        <dbReference type="ARBA" id="ARBA00023136"/>
    </source>
</evidence>